<dbReference type="PANTHER" id="PTHR48059">
    <property type="entry name" value="POLYGALACTURONASE INHIBITOR 1"/>
    <property type="match status" value="1"/>
</dbReference>
<dbReference type="GO" id="GO:0016020">
    <property type="term" value="C:membrane"/>
    <property type="evidence" value="ECO:0007669"/>
    <property type="project" value="UniProtKB-SubCell"/>
</dbReference>
<dbReference type="AlphaFoldDB" id="A0A6V7QM36"/>
<keyword evidence="3" id="KW-0433">Leucine-rich repeat</keyword>
<evidence type="ECO:0000256" key="1">
    <source>
        <dbReference type="ARBA" id="ARBA00004196"/>
    </source>
</evidence>
<keyword evidence="4" id="KW-0732">Signal</keyword>
<comment type="subcellular location">
    <subcellularLocation>
        <location evidence="1">Cell envelope</location>
    </subcellularLocation>
    <subcellularLocation>
        <location evidence="2">Membrane</location>
    </subcellularLocation>
</comment>
<protein>
    <recommendedName>
        <fullName evidence="9">Leucine-rich repeat-containing N-terminal plant-type domain-containing protein</fullName>
    </recommendedName>
</protein>
<dbReference type="SUPFAM" id="SSF52058">
    <property type="entry name" value="L domain-like"/>
    <property type="match status" value="1"/>
</dbReference>
<evidence type="ECO:0000256" key="8">
    <source>
        <dbReference type="SAM" id="MobiDB-lite"/>
    </source>
</evidence>
<accession>A0A6V7QM36</accession>
<feature type="domain" description="Leucine-rich repeat-containing N-terminal plant-type" evidence="9">
    <location>
        <begin position="35"/>
        <end position="75"/>
    </location>
</feature>
<dbReference type="InterPro" id="IPR001611">
    <property type="entry name" value="Leu-rich_rpt"/>
</dbReference>
<feature type="compositionally biased region" description="Low complexity" evidence="8">
    <location>
        <begin position="145"/>
        <end position="179"/>
    </location>
</feature>
<sequence>MKRPLPKLSIRLFRIVVVFFFFFFFLSISTGKALSEAEALLKWKASLYEPQSLSSWSLSNNASAAPCRWAGVRCDAAGESVVELSLPNSNLNGTLDALDFASLPNLTALDLSNNLLQGSVPASISSPARLTRLDLGSNGFAGPIPRRSGGSLSSSTSVSTTTTSPGPSPSSSATSPRCTTLTSARITWQIRTTKNSRPCLP</sequence>
<organism evidence="10">
    <name type="scientific">Ananas comosus var. bracteatus</name>
    <name type="common">red pineapple</name>
    <dbReference type="NCBI Taxonomy" id="296719"/>
    <lineage>
        <taxon>Eukaryota</taxon>
        <taxon>Viridiplantae</taxon>
        <taxon>Streptophyta</taxon>
        <taxon>Embryophyta</taxon>
        <taxon>Tracheophyta</taxon>
        <taxon>Spermatophyta</taxon>
        <taxon>Magnoliopsida</taxon>
        <taxon>Liliopsida</taxon>
        <taxon>Poales</taxon>
        <taxon>Bromeliaceae</taxon>
        <taxon>Bromelioideae</taxon>
        <taxon>Ananas</taxon>
    </lineage>
</organism>
<evidence type="ECO:0000256" key="4">
    <source>
        <dbReference type="ARBA" id="ARBA00022729"/>
    </source>
</evidence>
<proteinExistence type="inferred from homology"/>
<dbReference type="InterPro" id="IPR051848">
    <property type="entry name" value="PGIP"/>
</dbReference>
<evidence type="ECO:0000256" key="3">
    <source>
        <dbReference type="ARBA" id="ARBA00022614"/>
    </source>
</evidence>
<evidence type="ECO:0000256" key="6">
    <source>
        <dbReference type="ARBA" id="ARBA00023136"/>
    </source>
</evidence>
<comment type="similarity">
    <text evidence="7">Belongs to the polygalacturonase-inhibiting protein family.</text>
</comment>
<evidence type="ECO:0000256" key="5">
    <source>
        <dbReference type="ARBA" id="ARBA00022737"/>
    </source>
</evidence>
<dbReference type="InterPro" id="IPR032675">
    <property type="entry name" value="LRR_dom_sf"/>
</dbReference>
<evidence type="ECO:0000256" key="2">
    <source>
        <dbReference type="ARBA" id="ARBA00004370"/>
    </source>
</evidence>
<dbReference type="EMBL" id="LR862137">
    <property type="protein sequence ID" value="CAD1844193.1"/>
    <property type="molecule type" value="Genomic_DNA"/>
</dbReference>
<dbReference type="InterPro" id="IPR013210">
    <property type="entry name" value="LRR_N_plant-typ"/>
</dbReference>
<evidence type="ECO:0000259" key="9">
    <source>
        <dbReference type="Pfam" id="PF08263"/>
    </source>
</evidence>
<dbReference type="Pfam" id="PF13855">
    <property type="entry name" value="LRR_8"/>
    <property type="match status" value="1"/>
</dbReference>
<dbReference type="PANTHER" id="PTHR48059:SF30">
    <property type="entry name" value="OS06G0587000 PROTEIN"/>
    <property type="match status" value="1"/>
</dbReference>
<evidence type="ECO:0000256" key="7">
    <source>
        <dbReference type="ARBA" id="ARBA00038043"/>
    </source>
</evidence>
<evidence type="ECO:0000313" key="10">
    <source>
        <dbReference type="EMBL" id="CAD1844193.1"/>
    </source>
</evidence>
<gene>
    <name evidence="10" type="ORF">CB5_LOCUS27404</name>
</gene>
<reference evidence="10" key="1">
    <citation type="submission" date="2020-07" db="EMBL/GenBank/DDBJ databases">
        <authorList>
            <person name="Lin J."/>
        </authorList>
    </citation>
    <scope>NUCLEOTIDE SEQUENCE</scope>
</reference>
<keyword evidence="6" id="KW-0472">Membrane</keyword>
<feature type="region of interest" description="Disordered" evidence="8">
    <location>
        <begin position="141"/>
        <end position="179"/>
    </location>
</feature>
<dbReference type="Pfam" id="PF08263">
    <property type="entry name" value="LRRNT_2"/>
    <property type="match status" value="1"/>
</dbReference>
<keyword evidence="5" id="KW-0677">Repeat</keyword>
<name>A0A6V7QM36_ANACO</name>
<dbReference type="Gene3D" id="3.80.10.10">
    <property type="entry name" value="Ribonuclease Inhibitor"/>
    <property type="match status" value="1"/>
</dbReference>
<dbReference type="FunFam" id="3.80.10.10:FF:000400">
    <property type="entry name" value="Nuclear pore complex protein NUP107"/>
    <property type="match status" value="1"/>
</dbReference>